<sequence>MEGKQKVAITFALYQNEALLRRETVTQDIIKVGKDPKSHLRIDDELASRMHAVVEVTSPSDITLIDLGNEPGTMVNGARVNKCKVNAGDQIQIGGTRIVVERAEPVAVAAAAAAPPKPVPTNPFAAAPSANPFGPAAPAANPFGGNPFGGAPASPFASANPFAAGGADPFGMANPFAAAPPADEVPHDAPEGSYTYTLVKAGPDVPNEEVETNAATVEVMILWDQAVLNVQHLTPPRSFYVGEEESKTFKCDYFVPSEKLGTTRAPIVLADRGGSVSVVLLPRATGTIELPGQPKLTLQQAIDTGKAQPCSELSGAYQVALPSGSKARVELDSLVFQVTTGNAGRVVAGHFTVDTQGLLYQGLSFAVHAGLLLAMAFFMPPLGGTEDGGISADQQYLIQQYLQAAAEKEMEEKETEQVAENSADNKEGGTGTRAKGEEGSMGNPNTKATGNRYGVKGPADNPDPHIARQAALRDASEFGMIGLLNSGAGGDPNAPTAPWGRDDSLGSDALSARGNMWGGEIGDSFGAGGLGLSGIGEGGGGRGEGIGLGNIGTIGHGAGTGTGQGFGSGHGRLGGSHRTKPPQVRMGATSVSGRLPPEVIQRIVRQNFGRFRLCYENGLRNNPNLQGRVGVRFVIGRDGAVSNVGNGGSDMADGSVVSCVVRAFYGLSFPQPEGGIVTVVYPIMFSPGS</sequence>
<feature type="domain" description="FHA" evidence="2">
    <location>
        <begin position="30"/>
        <end position="80"/>
    </location>
</feature>
<evidence type="ECO:0000256" key="1">
    <source>
        <dbReference type="SAM" id="MobiDB-lite"/>
    </source>
</evidence>
<dbReference type="InterPro" id="IPR000253">
    <property type="entry name" value="FHA_dom"/>
</dbReference>
<gene>
    <name evidence="3" type="ORF">CAP_4311</name>
</gene>
<dbReference type="PROSITE" id="PS50006">
    <property type="entry name" value="FHA_DOMAIN"/>
    <property type="match status" value="1"/>
</dbReference>
<evidence type="ECO:0000313" key="4">
    <source>
        <dbReference type="Proteomes" id="UP000019678"/>
    </source>
</evidence>
<protein>
    <recommendedName>
        <fullName evidence="2">FHA domain-containing protein</fullName>
    </recommendedName>
</protein>
<dbReference type="AlphaFoldDB" id="A0A017T762"/>
<proteinExistence type="predicted"/>
<dbReference type="SUPFAM" id="SSF74653">
    <property type="entry name" value="TolA/TonB C-terminal domain"/>
    <property type="match status" value="1"/>
</dbReference>
<dbReference type="NCBIfam" id="NF033768">
    <property type="entry name" value="myxo_SS_tail"/>
    <property type="match status" value="1"/>
</dbReference>
<dbReference type="CDD" id="cd00060">
    <property type="entry name" value="FHA"/>
    <property type="match status" value="1"/>
</dbReference>
<dbReference type="SUPFAM" id="SSF49879">
    <property type="entry name" value="SMAD/FHA domain"/>
    <property type="match status" value="1"/>
</dbReference>
<dbReference type="InterPro" id="IPR008984">
    <property type="entry name" value="SMAD_FHA_dom_sf"/>
</dbReference>
<dbReference type="OrthoDB" id="5377858at2"/>
<keyword evidence="4" id="KW-1185">Reference proteome</keyword>
<dbReference type="InterPro" id="IPR049806">
    <property type="entry name" value="MasK-like_C"/>
</dbReference>
<name>A0A017T762_9BACT</name>
<accession>A0A017T762</accession>
<comment type="caution">
    <text evidence="3">The sequence shown here is derived from an EMBL/GenBank/DDBJ whole genome shotgun (WGS) entry which is preliminary data.</text>
</comment>
<organism evidence="3 4">
    <name type="scientific">Chondromyces apiculatus DSM 436</name>
    <dbReference type="NCBI Taxonomy" id="1192034"/>
    <lineage>
        <taxon>Bacteria</taxon>
        <taxon>Pseudomonadati</taxon>
        <taxon>Myxococcota</taxon>
        <taxon>Polyangia</taxon>
        <taxon>Polyangiales</taxon>
        <taxon>Polyangiaceae</taxon>
        <taxon>Chondromyces</taxon>
    </lineage>
</organism>
<dbReference type="Pfam" id="PF00498">
    <property type="entry name" value="FHA"/>
    <property type="match status" value="1"/>
</dbReference>
<dbReference type="RefSeq" id="WP_044243832.1">
    <property type="nucleotide sequence ID" value="NZ_ASRX01000031.1"/>
</dbReference>
<dbReference type="Proteomes" id="UP000019678">
    <property type="component" value="Unassembled WGS sequence"/>
</dbReference>
<reference evidence="3 4" key="1">
    <citation type="submission" date="2013-05" db="EMBL/GenBank/DDBJ databases">
        <title>Genome assembly of Chondromyces apiculatus DSM 436.</title>
        <authorList>
            <person name="Sharma G."/>
            <person name="Khatri I."/>
            <person name="Kaur C."/>
            <person name="Mayilraj S."/>
            <person name="Subramanian S."/>
        </authorList>
    </citation>
    <scope>NUCLEOTIDE SEQUENCE [LARGE SCALE GENOMIC DNA]</scope>
    <source>
        <strain evidence="3 4">DSM 436</strain>
    </source>
</reference>
<dbReference type="SMART" id="SM00240">
    <property type="entry name" value="FHA"/>
    <property type="match status" value="1"/>
</dbReference>
<evidence type="ECO:0000259" key="2">
    <source>
        <dbReference type="PROSITE" id="PS50006"/>
    </source>
</evidence>
<dbReference type="EMBL" id="ASRX01000031">
    <property type="protein sequence ID" value="EYF04635.1"/>
    <property type="molecule type" value="Genomic_DNA"/>
</dbReference>
<dbReference type="eggNOG" id="COG1716">
    <property type="taxonomic scope" value="Bacteria"/>
</dbReference>
<evidence type="ECO:0000313" key="3">
    <source>
        <dbReference type="EMBL" id="EYF04635.1"/>
    </source>
</evidence>
<dbReference type="Gene3D" id="2.60.200.20">
    <property type="match status" value="1"/>
</dbReference>
<feature type="region of interest" description="Disordered" evidence="1">
    <location>
        <begin position="408"/>
        <end position="465"/>
    </location>
</feature>
<dbReference type="STRING" id="1192034.CAP_4311"/>